<sequence>MLDFPPKNIQDYCEQHSAVFPDEILKEIERYTHLHVLMPQMISGQLQGHFLALLSKLLAPKKILEVGTFTGYSAICLAQGLAPGGRLLTIDINEELEEAVNGFFKKADLAQKIELRIGAALDIIPQLSDDWDLAFIDADKMNYDNYYELILPKMRSGGCIIIDNVLWSGKVAEEELKGKKTIAIDALNKKIREDKRVEPMLLPLRDGMMMIRKK</sequence>
<dbReference type="Proteomes" id="UP000007519">
    <property type="component" value="Chromosome"/>
</dbReference>
<dbReference type="InterPro" id="IPR002935">
    <property type="entry name" value="SAM_O-MeTrfase"/>
</dbReference>
<dbReference type="eggNOG" id="COG4122">
    <property type="taxonomic scope" value="Bacteria"/>
</dbReference>
<dbReference type="CDD" id="cd02440">
    <property type="entry name" value="AdoMet_MTases"/>
    <property type="match status" value="1"/>
</dbReference>
<dbReference type="KEGG" id="sgn:SGRA_1551"/>
<gene>
    <name evidence="4" type="ordered locus">SGRA_1551</name>
</gene>
<evidence type="ECO:0000256" key="2">
    <source>
        <dbReference type="ARBA" id="ARBA00022679"/>
    </source>
</evidence>
<evidence type="ECO:0000313" key="5">
    <source>
        <dbReference type="Proteomes" id="UP000007519"/>
    </source>
</evidence>
<dbReference type="STRING" id="984262.SGRA_1551"/>
<evidence type="ECO:0000313" key="4">
    <source>
        <dbReference type="EMBL" id="AFC24286.1"/>
    </source>
</evidence>
<dbReference type="PANTHER" id="PTHR10509">
    <property type="entry name" value="O-METHYLTRANSFERASE-RELATED"/>
    <property type="match status" value="1"/>
</dbReference>
<keyword evidence="3" id="KW-0949">S-adenosyl-L-methionine</keyword>
<reference evidence="4 5" key="1">
    <citation type="journal article" date="2012" name="Stand. Genomic Sci.">
        <title>Complete genome sequencing and analysis of Saprospira grandis str. Lewin, a predatory marine bacterium.</title>
        <authorList>
            <person name="Saw J.H."/>
            <person name="Yuryev A."/>
            <person name="Kanbe M."/>
            <person name="Hou S."/>
            <person name="Young A.G."/>
            <person name="Aizawa S."/>
            <person name="Alam M."/>
        </authorList>
    </citation>
    <scope>NUCLEOTIDE SEQUENCE [LARGE SCALE GENOMIC DNA]</scope>
    <source>
        <strain evidence="4 5">Lewin</strain>
    </source>
</reference>
<proteinExistence type="predicted"/>
<keyword evidence="1" id="KW-0489">Methyltransferase</keyword>
<dbReference type="EMBL" id="CP002831">
    <property type="protein sequence ID" value="AFC24286.1"/>
    <property type="molecule type" value="Genomic_DNA"/>
</dbReference>
<keyword evidence="2" id="KW-0808">Transferase</keyword>
<dbReference type="SUPFAM" id="SSF53335">
    <property type="entry name" value="S-adenosyl-L-methionine-dependent methyltransferases"/>
    <property type="match status" value="1"/>
</dbReference>
<organism evidence="4 5">
    <name type="scientific">Saprospira grandis (strain Lewin)</name>
    <dbReference type="NCBI Taxonomy" id="984262"/>
    <lineage>
        <taxon>Bacteria</taxon>
        <taxon>Pseudomonadati</taxon>
        <taxon>Bacteroidota</taxon>
        <taxon>Saprospiria</taxon>
        <taxon>Saprospirales</taxon>
        <taxon>Saprospiraceae</taxon>
        <taxon>Saprospira</taxon>
    </lineage>
</organism>
<dbReference type="InterPro" id="IPR050362">
    <property type="entry name" value="Cation-dep_OMT"/>
</dbReference>
<evidence type="ECO:0000256" key="3">
    <source>
        <dbReference type="ARBA" id="ARBA00022691"/>
    </source>
</evidence>
<protein>
    <submittedName>
        <fullName evidence="4">O-methyltransferase family 3</fullName>
    </submittedName>
</protein>
<dbReference type="GO" id="GO:0008757">
    <property type="term" value="F:S-adenosylmethionine-dependent methyltransferase activity"/>
    <property type="evidence" value="ECO:0007669"/>
    <property type="project" value="TreeGrafter"/>
</dbReference>
<dbReference type="PANTHER" id="PTHR10509:SF14">
    <property type="entry name" value="CAFFEOYL-COA O-METHYLTRANSFERASE 3-RELATED"/>
    <property type="match status" value="1"/>
</dbReference>
<keyword evidence="5" id="KW-1185">Reference proteome</keyword>
<evidence type="ECO:0000256" key="1">
    <source>
        <dbReference type="ARBA" id="ARBA00022603"/>
    </source>
</evidence>
<dbReference type="Pfam" id="PF01596">
    <property type="entry name" value="Methyltransf_3"/>
    <property type="match status" value="1"/>
</dbReference>
<dbReference type="AlphaFoldDB" id="H6L9B4"/>
<dbReference type="OrthoDB" id="9799672at2"/>
<dbReference type="Gene3D" id="3.40.50.150">
    <property type="entry name" value="Vaccinia Virus protein VP39"/>
    <property type="match status" value="1"/>
</dbReference>
<dbReference type="GO" id="GO:0008171">
    <property type="term" value="F:O-methyltransferase activity"/>
    <property type="evidence" value="ECO:0007669"/>
    <property type="project" value="InterPro"/>
</dbReference>
<accession>H6L9B4</accession>
<dbReference type="InterPro" id="IPR029063">
    <property type="entry name" value="SAM-dependent_MTases_sf"/>
</dbReference>
<name>H6L9B4_SAPGL</name>
<dbReference type="HOGENOM" id="CLU_067676_4_0_10"/>
<dbReference type="GO" id="GO:0032259">
    <property type="term" value="P:methylation"/>
    <property type="evidence" value="ECO:0007669"/>
    <property type="project" value="UniProtKB-KW"/>
</dbReference>
<dbReference type="PROSITE" id="PS51682">
    <property type="entry name" value="SAM_OMT_I"/>
    <property type="match status" value="1"/>
</dbReference>
<dbReference type="RefSeq" id="WP_015691922.1">
    <property type="nucleotide sequence ID" value="NC_016940.1"/>
</dbReference>